<dbReference type="InterPro" id="IPR041698">
    <property type="entry name" value="Methyltransf_25"/>
</dbReference>
<dbReference type="Gene3D" id="3.40.50.150">
    <property type="entry name" value="Vaccinia Virus protein VP39"/>
    <property type="match status" value="1"/>
</dbReference>
<dbReference type="PANTHER" id="PTHR43464:SF19">
    <property type="entry name" value="UBIQUINONE BIOSYNTHESIS O-METHYLTRANSFERASE, MITOCHONDRIAL"/>
    <property type="match status" value="1"/>
</dbReference>
<evidence type="ECO:0000256" key="3">
    <source>
        <dbReference type="ARBA" id="ARBA00022691"/>
    </source>
</evidence>
<keyword evidence="3" id="KW-0949">S-adenosyl-L-methionine</keyword>
<dbReference type="GO" id="GO:0032259">
    <property type="term" value="P:methylation"/>
    <property type="evidence" value="ECO:0007669"/>
    <property type="project" value="UniProtKB-KW"/>
</dbReference>
<evidence type="ECO:0000313" key="5">
    <source>
        <dbReference type="EMBL" id="MBU7598523.1"/>
    </source>
</evidence>
<accession>A0A949JEC5</accession>
<dbReference type="Proteomes" id="UP000694501">
    <property type="component" value="Unassembled WGS sequence"/>
</dbReference>
<reference evidence="5" key="1">
    <citation type="submission" date="2021-06" db="EMBL/GenBank/DDBJ databases">
        <title>Sequencing of actinobacteria type strains.</title>
        <authorList>
            <person name="Nguyen G.-S."/>
            <person name="Wentzel A."/>
        </authorList>
    </citation>
    <scope>NUCLEOTIDE SEQUENCE</scope>
    <source>
        <strain evidence="5">P38-E01</strain>
    </source>
</reference>
<evidence type="ECO:0000256" key="2">
    <source>
        <dbReference type="ARBA" id="ARBA00022679"/>
    </source>
</evidence>
<sequence length="413" mass="47522">MKITALEAARHRLAARPPHRPIASLLTRAAHLAGERSSPLFQLVVLHRLKGFLRHIVVSVIRREFPDGDLTPRTGMSEEIHHDLLALAENLGVVRLQQRAPRARLRPDYAAVVRSEDPAAQDTPAWRRDRADYQRIRELVARGGVLEEDRGEDTPPHLRRDDVHYLMVLCRYILELEEMSLYEQVKPSFDTVFYSDLGELAYRLYTSGSYRKLCRRLQPASFLDIGCGEGRHLEPPAQLRPAPRVVGVELDPKVAESARERLAGRVDAEVVSTDLFEWRTEERFDMILSSYMLFYLDRSRHVEFYSRVRELLAPGGTYVVGQYFPDFQEYQRALIDRYSPAPRIQRWASETGNSLLLAEVLLNRTLVHFRSVVYWDAFRDDLAAAGLAVREVLPADSLYYSHYVLIGRADDER</sequence>
<organism evidence="5 6">
    <name type="scientific">Streptomyces tardus</name>
    <dbReference type="NCBI Taxonomy" id="2780544"/>
    <lineage>
        <taxon>Bacteria</taxon>
        <taxon>Bacillati</taxon>
        <taxon>Actinomycetota</taxon>
        <taxon>Actinomycetes</taxon>
        <taxon>Kitasatosporales</taxon>
        <taxon>Streptomycetaceae</taxon>
        <taxon>Streptomyces</taxon>
    </lineage>
</organism>
<keyword evidence="6" id="KW-1185">Reference proteome</keyword>
<dbReference type="GO" id="GO:0008168">
    <property type="term" value="F:methyltransferase activity"/>
    <property type="evidence" value="ECO:0007669"/>
    <property type="project" value="UniProtKB-KW"/>
</dbReference>
<name>A0A949JEC5_9ACTN</name>
<evidence type="ECO:0000313" key="6">
    <source>
        <dbReference type="Proteomes" id="UP000694501"/>
    </source>
</evidence>
<keyword evidence="2" id="KW-0808">Transferase</keyword>
<feature type="domain" description="Methyltransferase" evidence="4">
    <location>
        <begin position="223"/>
        <end position="316"/>
    </location>
</feature>
<dbReference type="Pfam" id="PF13649">
    <property type="entry name" value="Methyltransf_25"/>
    <property type="match status" value="1"/>
</dbReference>
<dbReference type="InterPro" id="IPR029063">
    <property type="entry name" value="SAM-dependent_MTases_sf"/>
</dbReference>
<dbReference type="CDD" id="cd02440">
    <property type="entry name" value="AdoMet_MTases"/>
    <property type="match status" value="1"/>
</dbReference>
<dbReference type="SUPFAM" id="SSF53335">
    <property type="entry name" value="S-adenosyl-L-methionine-dependent methyltransferases"/>
    <property type="match status" value="1"/>
</dbReference>
<evidence type="ECO:0000259" key="4">
    <source>
        <dbReference type="Pfam" id="PF13649"/>
    </source>
</evidence>
<keyword evidence="1 5" id="KW-0489">Methyltransferase</keyword>
<evidence type="ECO:0000256" key="1">
    <source>
        <dbReference type="ARBA" id="ARBA00022603"/>
    </source>
</evidence>
<dbReference type="EMBL" id="JAELVF020000001">
    <property type="protein sequence ID" value="MBU7598523.1"/>
    <property type="molecule type" value="Genomic_DNA"/>
</dbReference>
<gene>
    <name evidence="5" type="ORF">JGS22_013090</name>
</gene>
<dbReference type="RefSeq" id="WP_211040696.1">
    <property type="nucleotide sequence ID" value="NZ_JAELVF020000001.1"/>
</dbReference>
<proteinExistence type="predicted"/>
<protein>
    <submittedName>
        <fullName evidence="5">Class I SAM-dependent methyltransferase</fullName>
    </submittedName>
</protein>
<dbReference type="AlphaFoldDB" id="A0A949JEC5"/>
<comment type="caution">
    <text evidence="5">The sequence shown here is derived from an EMBL/GenBank/DDBJ whole genome shotgun (WGS) entry which is preliminary data.</text>
</comment>
<dbReference type="PANTHER" id="PTHR43464">
    <property type="entry name" value="METHYLTRANSFERASE"/>
    <property type="match status" value="1"/>
</dbReference>